<reference evidence="3" key="2">
    <citation type="submission" date="2015-01" db="EMBL/GenBank/DDBJ databases">
        <title>Evolutionary Origins and Diversification of the Mycorrhizal Mutualists.</title>
        <authorList>
            <consortium name="DOE Joint Genome Institute"/>
            <consortium name="Mycorrhizal Genomics Consortium"/>
            <person name="Kohler A."/>
            <person name="Kuo A."/>
            <person name="Nagy L.G."/>
            <person name="Floudas D."/>
            <person name="Copeland A."/>
            <person name="Barry K.W."/>
            <person name="Cichocki N."/>
            <person name="Veneault-Fourrey C."/>
            <person name="LaButti K."/>
            <person name="Lindquist E.A."/>
            <person name="Lipzen A."/>
            <person name="Lundell T."/>
            <person name="Morin E."/>
            <person name="Murat C."/>
            <person name="Riley R."/>
            <person name="Ohm R."/>
            <person name="Sun H."/>
            <person name="Tunlid A."/>
            <person name="Henrissat B."/>
            <person name="Grigoriev I.V."/>
            <person name="Hibbett D.S."/>
            <person name="Martin F."/>
        </authorList>
    </citation>
    <scope>NUCLEOTIDE SEQUENCE [LARGE SCALE GENOMIC DNA]</scope>
    <source>
        <strain evidence="3">Zn</strain>
    </source>
</reference>
<accession>A0A0C3I200</accession>
<reference evidence="2 3" key="1">
    <citation type="submission" date="2014-04" db="EMBL/GenBank/DDBJ databases">
        <authorList>
            <consortium name="DOE Joint Genome Institute"/>
            <person name="Kuo A."/>
            <person name="Martino E."/>
            <person name="Perotto S."/>
            <person name="Kohler A."/>
            <person name="Nagy L.G."/>
            <person name="Floudas D."/>
            <person name="Copeland A."/>
            <person name="Barry K.W."/>
            <person name="Cichocki N."/>
            <person name="Veneault-Fourrey C."/>
            <person name="LaButti K."/>
            <person name="Lindquist E.A."/>
            <person name="Lipzen A."/>
            <person name="Lundell T."/>
            <person name="Morin E."/>
            <person name="Murat C."/>
            <person name="Sun H."/>
            <person name="Tunlid A."/>
            <person name="Henrissat B."/>
            <person name="Grigoriev I.V."/>
            <person name="Hibbett D.S."/>
            <person name="Martin F."/>
            <person name="Nordberg H.P."/>
            <person name="Cantor M.N."/>
            <person name="Hua S.X."/>
        </authorList>
    </citation>
    <scope>NUCLEOTIDE SEQUENCE [LARGE SCALE GENOMIC DNA]</scope>
    <source>
        <strain evidence="2 3">Zn</strain>
    </source>
</reference>
<dbReference type="Proteomes" id="UP000054321">
    <property type="component" value="Unassembled WGS sequence"/>
</dbReference>
<dbReference type="AlphaFoldDB" id="A0A0C3I200"/>
<keyword evidence="1" id="KW-0732">Signal</keyword>
<feature type="chain" id="PRO_5002165675" evidence="1">
    <location>
        <begin position="23"/>
        <end position="119"/>
    </location>
</feature>
<evidence type="ECO:0000313" key="2">
    <source>
        <dbReference type="EMBL" id="KIN09080.1"/>
    </source>
</evidence>
<protein>
    <submittedName>
        <fullName evidence="2">Uncharacterized protein</fullName>
    </submittedName>
</protein>
<organism evidence="2 3">
    <name type="scientific">Oidiodendron maius (strain Zn)</name>
    <dbReference type="NCBI Taxonomy" id="913774"/>
    <lineage>
        <taxon>Eukaryota</taxon>
        <taxon>Fungi</taxon>
        <taxon>Dikarya</taxon>
        <taxon>Ascomycota</taxon>
        <taxon>Pezizomycotina</taxon>
        <taxon>Leotiomycetes</taxon>
        <taxon>Leotiomycetes incertae sedis</taxon>
        <taxon>Myxotrichaceae</taxon>
        <taxon>Oidiodendron</taxon>
    </lineage>
</organism>
<dbReference type="EMBL" id="KN832870">
    <property type="protein sequence ID" value="KIN09080.1"/>
    <property type="molecule type" value="Genomic_DNA"/>
</dbReference>
<keyword evidence="3" id="KW-1185">Reference proteome</keyword>
<evidence type="ECO:0000313" key="3">
    <source>
        <dbReference type="Proteomes" id="UP000054321"/>
    </source>
</evidence>
<dbReference type="HOGENOM" id="CLU_2062152_0_0_1"/>
<feature type="signal peptide" evidence="1">
    <location>
        <begin position="1"/>
        <end position="22"/>
    </location>
</feature>
<gene>
    <name evidence="2" type="ORF">OIDMADRAFT_48912</name>
</gene>
<evidence type="ECO:0000256" key="1">
    <source>
        <dbReference type="SAM" id="SignalP"/>
    </source>
</evidence>
<dbReference type="InParanoid" id="A0A0C3I200"/>
<proteinExistence type="predicted"/>
<sequence length="119" mass="12538">MHLCGQQIAIVTAMLLATQIYARPLGLSSLFSLGKAAEKTAGETAETAGKTNHLAKVAEKSGQVSSVIWGAQAVEGLVPSSQSDRISSSNMMRKAHISMAFEGFNCFTYNVFQLGISAA</sequence>
<name>A0A0C3I200_OIDMZ</name>